<evidence type="ECO:0000313" key="2">
    <source>
        <dbReference type="EMBL" id="BDD10822.1"/>
    </source>
</evidence>
<sequence length="79" mass="9000">MTSPSGPNKPSIKKNTKKYTFIGVVIVIVSVLQLLHRTYSFQKKKERVRQEEQIMSSSMESIRDTLQAKIDSIKATTTE</sequence>
<accession>A0AAU9CZC7</accession>
<organism evidence="2 3">
    <name type="scientific">Fulvitalea axinellae</name>
    <dbReference type="NCBI Taxonomy" id="1182444"/>
    <lineage>
        <taxon>Bacteria</taxon>
        <taxon>Pseudomonadati</taxon>
        <taxon>Bacteroidota</taxon>
        <taxon>Cytophagia</taxon>
        <taxon>Cytophagales</taxon>
        <taxon>Persicobacteraceae</taxon>
        <taxon>Fulvitalea</taxon>
    </lineage>
</organism>
<dbReference type="EMBL" id="AP025314">
    <property type="protein sequence ID" value="BDD10822.1"/>
    <property type="molecule type" value="Genomic_DNA"/>
</dbReference>
<evidence type="ECO:0000256" key="1">
    <source>
        <dbReference type="SAM" id="Phobius"/>
    </source>
</evidence>
<protein>
    <submittedName>
        <fullName evidence="2">Uncharacterized protein</fullName>
    </submittedName>
</protein>
<feature type="transmembrane region" description="Helical" evidence="1">
    <location>
        <begin position="20"/>
        <end position="39"/>
    </location>
</feature>
<dbReference type="AlphaFoldDB" id="A0AAU9CZC7"/>
<keyword evidence="1" id="KW-1133">Transmembrane helix</keyword>
<keyword evidence="3" id="KW-1185">Reference proteome</keyword>
<keyword evidence="1" id="KW-0812">Transmembrane</keyword>
<reference evidence="2 3" key="1">
    <citation type="submission" date="2021-12" db="EMBL/GenBank/DDBJ databases">
        <title>Genome sequencing of bacteria with rrn-lacking chromosome and rrn-plasmid.</title>
        <authorList>
            <person name="Anda M."/>
            <person name="Iwasaki W."/>
        </authorList>
    </citation>
    <scope>NUCLEOTIDE SEQUENCE [LARGE SCALE GENOMIC DNA]</scope>
    <source>
        <strain evidence="2 3">DSM 100852</strain>
    </source>
</reference>
<proteinExistence type="predicted"/>
<keyword evidence="1" id="KW-0472">Membrane</keyword>
<evidence type="ECO:0000313" key="3">
    <source>
        <dbReference type="Proteomes" id="UP001348817"/>
    </source>
</evidence>
<dbReference type="KEGG" id="fax:FUAX_32540"/>
<name>A0AAU9CZC7_9BACT</name>
<dbReference type="Proteomes" id="UP001348817">
    <property type="component" value="Chromosome"/>
</dbReference>
<gene>
    <name evidence="2" type="ORF">FUAX_32540</name>
</gene>